<dbReference type="STRING" id="571915.CMUST_11880"/>
<dbReference type="PATRIC" id="fig|571915.4.peg.2538"/>
<keyword evidence="2" id="KW-1185">Reference proteome</keyword>
<reference evidence="2" key="2">
    <citation type="submission" date="2015-05" db="EMBL/GenBank/DDBJ databases">
        <title>Complete genome sequence of Corynebacterium mustelae DSM 45274, isolated from various tissues of a male ferret with lethal sepsis.</title>
        <authorList>
            <person name="Ruckert C."/>
            <person name="Albersmeier A."/>
            <person name="Winkler A."/>
            <person name="Tauch A."/>
        </authorList>
    </citation>
    <scope>NUCLEOTIDE SEQUENCE [LARGE SCALE GENOMIC DNA]</scope>
    <source>
        <strain evidence="2">DSM 45274</strain>
    </source>
</reference>
<dbReference type="InterPro" id="IPR016024">
    <property type="entry name" value="ARM-type_fold"/>
</dbReference>
<sequence>MAHVKRWSTSKSHNVRRLASEGIRSRLPWAGRFAPFIANPQPIIDVITVLIDDPSAYVRTSVANNLNDISKDHPDYAVETARQWLANSNSPRTRWIVEKGLRSLIKTGHPEALAVIGVQADPQVYVEQCSITPVNPRIGTGAEIAVVVRNDGDVDRDVIVDYQLHYRKADGLLKPTVFKLSRVTIAAGDKVELRKRHSFKEVKTRTLYPGDHALVVQASGNPGPRIEFQLEG</sequence>
<reference evidence="1 2" key="1">
    <citation type="journal article" date="2015" name="Genome Announc.">
        <title>Complete Genome Sequence of the Type Strain Corynebacterium mustelae DSM 45274, Isolated from Various Tissues of a Male Ferret with Lethal Sepsis.</title>
        <authorList>
            <person name="Ruckert C."/>
            <person name="Eimer J."/>
            <person name="Winkler A."/>
            <person name="Tauch A."/>
        </authorList>
    </citation>
    <scope>NUCLEOTIDE SEQUENCE [LARGE SCALE GENOMIC DNA]</scope>
    <source>
        <strain evidence="1 2">DSM 45274</strain>
    </source>
</reference>
<dbReference type="OrthoDB" id="9797162at2"/>
<dbReference type="Proteomes" id="UP000035199">
    <property type="component" value="Chromosome"/>
</dbReference>
<proteinExistence type="predicted"/>
<evidence type="ECO:0000313" key="2">
    <source>
        <dbReference type="Proteomes" id="UP000035199"/>
    </source>
</evidence>
<dbReference type="AlphaFoldDB" id="A0A0G3H6F4"/>
<dbReference type="Gene3D" id="1.25.40.290">
    <property type="entry name" value="ARM repeat domains"/>
    <property type="match status" value="1"/>
</dbReference>
<dbReference type="EMBL" id="CP011542">
    <property type="protein sequence ID" value="AKK06687.1"/>
    <property type="molecule type" value="Genomic_DNA"/>
</dbReference>
<dbReference type="KEGG" id="cmv:CMUST_11880"/>
<protein>
    <submittedName>
        <fullName evidence="1">DNA alkylation repair enzyme</fullName>
    </submittedName>
</protein>
<dbReference type="RefSeq" id="WP_052844713.1">
    <property type="nucleotide sequence ID" value="NZ_CP011542.1"/>
</dbReference>
<evidence type="ECO:0000313" key="1">
    <source>
        <dbReference type="EMBL" id="AKK06687.1"/>
    </source>
</evidence>
<accession>A0A0G3H6F4</accession>
<gene>
    <name evidence="1" type="ORF">CMUST_11880</name>
</gene>
<name>A0A0G3H6F4_9CORY</name>
<organism evidence="1 2">
    <name type="scientific">Corynebacterium mustelae</name>
    <dbReference type="NCBI Taxonomy" id="571915"/>
    <lineage>
        <taxon>Bacteria</taxon>
        <taxon>Bacillati</taxon>
        <taxon>Actinomycetota</taxon>
        <taxon>Actinomycetes</taxon>
        <taxon>Mycobacteriales</taxon>
        <taxon>Corynebacteriaceae</taxon>
        <taxon>Corynebacterium</taxon>
    </lineage>
</organism>
<dbReference type="SUPFAM" id="SSF48371">
    <property type="entry name" value="ARM repeat"/>
    <property type="match status" value="1"/>
</dbReference>